<feature type="domain" description="Heterokaryon incompatibility" evidence="1">
    <location>
        <begin position="42"/>
        <end position="190"/>
    </location>
</feature>
<proteinExistence type="predicted"/>
<dbReference type="Proteomes" id="UP001321760">
    <property type="component" value="Unassembled WGS sequence"/>
</dbReference>
<name>A0AAV9GAE5_9PEZI</name>
<protein>
    <submittedName>
        <fullName evidence="2">Heterokaryon incompatibility protein-domain-containing protein</fullName>
    </submittedName>
</protein>
<gene>
    <name evidence="2" type="ORF">QBC34DRAFT_472349</name>
</gene>
<dbReference type="PANTHER" id="PTHR24148:SF82">
    <property type="entry name" value="HETEROKARYON INCOMPATIBILITY DOMAIN-CONTAINING PROTEIN"/>
    <property type="match status" value="1"/>
</dbReference>
<evidence type="ECO:0000313" key="3">
    <source>
        <dbReference type="Proteomes" id="UP001321760"/>
    </source>
</evidence>
<accession>A0AAV9GAE5</accession>
<dbReference type="InterPro" id="IPR052895">
    <property type="entry name" value="HetReg/Transcr_Mod"/>
</dbReference>
<evidence type="ECO:0000259" key="1">
    <source>
        <dbReference type="Pfam" id="PF06985"/>
    </source>
</evidence>
<dbReference type="EMBL" id="MU865965">
    <property type="protein sequence ID" value="KAK4445451.1"/>
    <property type="molecule type" value="Genomic_DNA"/>
</dbReference>
<dbReference type="Pfam" id="PF06985">
    <property type="entry name" value="HET"/>
    <property type="match status" value="1"/>
</dbReference>
<comment type="caution">
    <text evidence="2">The sequence shown here is derived from an EMBL/GenBank/DDBJ whole genome shotgun (WGS) entry which is preliminary data.</text>
</comment>
<organism evidence="2 3">
    <name type="scientific">Podospora aff. communis PSN243</name>
    <dbReference type="NCBI Taxonomy" id="3040156"/>
    <lineage>
        <taxon>Eukaryota</taxon>
        <taxon>Fungi</taxon>
        <taxon>Dikarya</taxon>
        <taxon>Ascomycota</taxon>
        <taxon>Pezizomycotina</taxon>
        <taxon>Sordariomycetes</taxon>
        <taxon>Sordariomycetidae</taxon>
        <taxon>Sordariales</taxon>
        <taxon>Podosporaceae</taxon>
        <taxon>Podospora</taxon>
    </lineage>
</organism>
<evidence type="ECO:0000313" key="2">
    <source>
        <dbReference type="EMBL" id="KAK4445451.1"/>
    </source>
</evidence>
<reference evidence="2" key="2">
    <citation type="submission" date="2023-05" db="EMBL/GenBank/DDBJ databases">
        <authorList>
            <consortium name="Lawrence Berkeley National Laboratory"/>
            <person name="Steindorff A."/>
            <person name="Hensen N."/>
            <person name="Bonometti L."/>
            <person name="Westerberg I."/>
            <person name="Brannstrom I.O."/>
            <person name="Guillou S."/>
            <person name="Cros-Aarteil S."/>
            <person name="Calhoun S."/>
            <person name="Haridas S."/>
            <person name="Kuo A."/>
            <person name="Mondo S."/>
            <person name="Pangilinan J."/>
            <person name="Riley R."/>
            <person name="Labutti K."/>
            <person name="Andreopoulos B."/>
            <person name="Lipzen A."/>
            <person name="Chen C."/>
            <person name="Yanf M."/>
            <person name="Daum C."/>
            <person name="Ng V."/>
            <person name="Clum A."/>
            <person name="Ohm R."/>
            <person name="Martin F."/>
            <person name="Silar P."/>
            <person name="Natvig D."/>
            <person name="Lalanne C."/>
            <person name="Gautier V."/>
            <person name="Ament-Velasquez S.L."/>
            <person name="Kruys A."/>
            <person name="Hutchinson M.I."/>
            <person name="Powell A.J."/>
            <person name="Barry K."/>
            <person name="Miller A.N."/>
            <person name="Grigoriev I.V."/>
            <person name="Debuchy R."/>
            <person name="Gladieux P."/>
            <person name="Thoren M.H."/>
            <person name="Johannesson H."/>
        </authorList>
    </citation>
    <scope>NUCLEOTIDE SEQUENCE</scope>
    <source>
        <strain evidence="2">PSN243</strain>
    </source>
</reference>
<sequence length="650" mass="73651">MVYRPLSPKRSEIRLLTLHPDQGNSIINTTLQVESLDEALDFEALSYVWGDASIRKPIVVDGSTMMVTTNLEVALRQLRDAQSPRVVWADAVCINQQDVDERNSQIPIMGRIYSTARVVIAWLGEEHECPHFRVTLSWMQDSPYWKELKEEIQTSSVARLLYSLELNKARLGFLRIAARPYWTRMWTFPEFELARSEPLCCCGPWSFRRASYMDGWWSLQEEMSLVDYALAVVYAEIRSEIETLRQRSISYAPDPPSSGQHWQRFLRCHLPESLDGTQNLAMEVADRMHRAVLALEREQLDLMIQAQDHRGVCGPNKLVCSFRGRGEKERSFVTMVTSTSSRCSTDPRDRIYALHGLYPELKEAVAPDYGKPVPLVMQEATAFGINSTKDTRLHDYSALRFMLSQFSLFENRFGQAAFASWAVNLNMPTITQTHYCRIPKILQDHTSENLDQVIEDNQLLELHGRQLGVLTQVLWGRSQQHCHATSSEDQVATMISKTINNMDEGMEAFVRICSVDVLDHAELSDEQVLQQVGRAVEERVGGVELQPNQDNSAGDLLSEIAKFLADKTIATADGRFGLCPVDAKAGDLVVIGSRTDYPLVLRPGTRYGDKSPCYRLVGLAYFEGVCEDWGLDTELVIGLAERPIEKFNIT</sequence>
<dbReference type="InterPro" id="IPR010730">
    <property type="entry name" value="HET"/>
</dbReference>
<keyword evidence="3" id="KW-1185">Reference proteome</keyword>
<reference evidence="2" key="1">
    <citation type="journal article" date="2023" name="Mol. Phylogenet. Evol.">
        <title>Genome-scale phylogeny and comparative genomics of the fungal order Sordariales.</title>
        <authorList>
            <person name="Hensen N."/>
            <person name="Bonometti L."/>
            <person name="Westerberg I."/>
            <person name="Brannstrom I.O."/>
            <person name="Guillou S."/>
            <person name="Cros-Aarteil S."/>
            <person name="Calhoun S."/>
            <person name="Haridas S."/>
            <person name="Kuo A."/>
            <person name="Mondo S."/>
            <person name="Pangilinan J."/>
            <person name="Riley R."/>
            <person name="LaButti K."/>
            <person name="Andreopoulos B."/>
            <person name="Lipzen A."/>
            <person name="Chen C."/>
            <person name="Yan M."/>
            <person name="Daum C."/>
            <person name="Ng V."/>
            <person name="Clum A."/>
            <person name="Steindorff A."/>
            <person name="Ohm R.A."/>
            <person name="Martin F."/>
            <person name="Silar P."/>
            <person name="Natvig D.O."/>
            <person name="Lalanne C."/>
            <person name="Gautier V."/>
            <person name="Ament-Velasquez S.L."/>
            <person name="Kruys A."/>
            <person name="Hutchinson M.I."/>
            <person name="Powell A.J."/>
            <person name="Barry K."/>
            <person name="Miller A.N."/>
            <person name="Grigoriev I.V."/>
            <person name="Debuchy R."/>
            <person name="Gladieux P."/>
            <person name="Hiltunen Thoren M."/>
            <person name="Johannesson H."/>
        </authorList>
    </citation>
    <scope>NUCLEOTIDE SEQUENCE</scope>
    <source>
        <strain evidence="2">PSN243</strain>
    </source>
</reference>
<dbReference type="PANTHER" id="PTHR24148">
    <property type="entry name" value="ANKYRIN REPEAT DOMAIN-CONTAINING PROTEIN 39 HOMOLOG-RELATED"/>
    <property type="match status" value="1"/>
</dbReference>
<dbReference type="AlphaFoldDB" id="A0AAV9GAE5"/>